<feature type="repeat" description="ANK" evidence="3">
    <location>
        <begin position="107"/>
        <end position="139"/>
    </location>
</feature>
<dbReference type="GeneTree" id="ENSGT00940000160194"/>
<evidence type="ECO:0000313" key="4">
    <source>
        <dbReference type="Ensembl" id="ENSCVAP00000029382.1"/>
    </source>
</evidence>
<dbReference type="SUPFAM" id="SSF48403">
    <property type="entry name" value="Ankyrin repeat"/>
    <property type="match status" value="1"/>
</dbReference>
<dbReference type="Pfam" id="PF13637">
    <property type="entry name" value="Ank_4"/>
    <property type="match status" value="1"/>
</dbReference>
<name>A0A3Q2EAY7_CYPVA</name>
<evidence type="ECO:0000256" key="3">
    <source>
        <dbReference type="PROSITE-ProRule" id="PRU00023"/>
    </source>
</evidence>
<feature type="repeat" description="ANK" evidence="3">
    <location>
        <begin position="8"/>
        <end position="40"/>
    </location>
</feature>
<feature type="repeat" description="ANK" evidence="3">
    <location>
        <begin position="74"/>
        <end position="106"/>
    </location>
</feature>
<sequence length="145" mass="15471">LGPAAPCSSHYALCNASASGNIEKVLLLLQAGANVNGLNRFGRTALQVVKLGHSALVEALLDKGADPNALDPVQYLSVTHDAAREGFVDTVRVLIDHGADVNRVDQHGNLPVHLAEREGHQEVVKLLLEHTADPRGPNTRSELRP</sequence>
<dbReference type="InterPro" id="IPR036770">
    <property type="entry name" value="Ankyrin_rpt-contain_sf"/>
</dbReference>
<dbReference type="PANTHER" id="PTHR24171">
    <property type="entry name" value="ANKYRIN REPEAT DOMAIN-CONTAINING PROTEIN 39-RELATED"/>
    <property type="match status" value="1"/>
</dbReference>
<keyword evidence="1" id="KW-0677">Repeat</keyword>
<dbReference type="OMA" id="MAEPLGN"/>
<dbReference type="SMART" id="SM00248">
    <property type="entry name" value="ANK"/>
    <property type="match status" value="4"/>
</dbReference>
<dbReference type="InterPro" id="IPR002110">
    <property type="entry name" value="Ankyrin_rpt"/>
</dbReference>
<reference evidence="4" key="1">
    <citation type="submission" date="2025-08" db="UniProtKB">
        <authorList>
            <consortium name="Ensembl"/>
        </authorList>
    </citation>
    <scope>IDENTIFICATION</scope>
</reference>
<reference evidence="4" key="2">
    <citation type="submission" date="2025-09" db="UniProtKB">
        <authorList>
            <consortium name="Ensembl"/>
        </authorList>
    </citation>
    <scope>IDENTIFICATION</scope>
</reference>
<organism evidence="4 5">
    <name type="scientific">Cyprinodon variegatus</name>
    <name type="common">Sheepshead minnow</name>
    <dbReference type="NCBI Taxonomy" id="28743"/>
    <lineage>
        <taxon>Eukaryota</taxon>
        <taxon>Metazoa</taxon>
        <taxon>Chordata</taxon>
        <taxon>Craniata</taxon>
        <taxon>Vertebrata</taxon>
        <taxon>Euteleostomi</taxon>
        <taxon>Actinopterygii</taxon>
        <taxon>Neopterygii</taxon>
        <taxon>Teleostei</taxon>
        <taxon>Neoteleostei</taxon>
        <taxon>Acanthomorphata</taxon>
        <taxon>Ovalentaria</taxon>
        <taxon>Atherinomorphae</taxon>
        <taxon>Cyprinodontiformes</taxon>
        <taxon>Cyprinodontidae</taxon>
        <taxon>Cyprinodon</taxon>
    </lineage>
</organism>
<evidence type="ECO:0000256" key="2">
    <source>
        <dbReference type="ARBA" id="ARBA00023043"/>
    </source>
</evidence>
<protein>
    <submittedName>
        <fullName evidence="4">Cyclin dependent kinase inhibitor 2C</fullName>
    </submittedName>
</protein>
<accession>A0A3Q2EAY7</accession>
<dbReference type="PROSITE" id="PS50088">
    <property type="entry name" value="ANK_REPEAT"/>
    <property type="match status" value="3"/>
</dbReference>
<keyword evidence="2 3" id="KW-0040">ANK repeat</keyword>
<dbReference type="AlphaFoldDB" id="A0A3Q2EAY7"/>
<evidence type="ECO:0000313" key="5">
    <source>
        <dbReference type="Proteomes" id="UP000265020"/>
    </source>
</evidence>
<proteinExistence type="predicted"/>
<dbReference type="Proteomes" id="UP000265020">
    <property type="component" value="Unassembled WGS sequence"/>
</dbReference>
<dbReference type="Pfam" id="PF12796">
    <property type="entry name" value="Ank_2"/>
    <property type="match status" value="1"/>
</dbReference>
<dbReference type="Gene3D" id="1.25.40.20">
    <property type="entry name" value="Ankyrin repeat-containing domain"/>
    <property type="match status" value="1"/>
</dbReference>
<dbReference type="STRING" id="28743.ENSCVAP00000029382"/>
<keyword evidence="5" id="KW-1185">Reference proteome</keyword>
<dbReference type="PROSITE" id="PS50297">
    <property type="entry name" value="ANK_REP_REGION"/>
    <property type="match status" value="2"/>
</dbReference>
<dbReference type="Ensembl" id="ENSCVAT00000031121.1">
    <property type="protein sequence ID" value="ENSCVAP00000029382.1"/>
    <property type="gene ID" value="ENSCVAG00000017273.1"/>
</dbReference>
<evidence type="ECO:0000256" key="1">
    <source>
        <dbReference type="ARBA" id="ARBA00022737"/>
    </source>
</evidence>